<reference evidence="2 3" key="1">
    <citation type="journal article" date="2019" name="Nat. Ecol. Evol.">
        <title>Megaphylogeny resolves global patterns of mushroom evolution.</title>
        <authorList>
            <person name="Varga T."/>
            <person name="Krizsan K."/>
            <person name="Foldi C."/>
            <person name="Dima B."/>
            <person name="Sanchez-Garcia M."/>
            <person name="Sanchez-Ramirez S."/>
            <person name="Szollosi G.J."/>
            <person name="Szarkandi J.G."/>
            <person name="Papp V."/>
            <person name="Albert L."/>
            <person name="Andreopoulos W."/>
            <person name="Angelini C."/>
            <person name="Antonin V."/>
            <person name="Barry K.W."/>
            <person name="Bougher N.L."/>
            <person name="Buchanan P."/>
            <person name="Buyck B."/>
            <person name="Bense V."/>
            <person name="Catcheside P."/>
            <person name="Chovatia M."/>
            <person name="Cooper J."/>
            <person name="Damon W."/>
            <person name="Desjardin D."/>
            <person name="Finy P."/>
            <person name="Geml J."/>
            <person name="Haridas S."/>
            <person name="Hughes K."/>
            <person name="Justo A."/>
            <person name="Karasinski D."/>
            <person name="Kautmanova I."/>
            <person name="Kiss B."/>
            <person name="Kocsube S."/>
            <person name="Kotiranta H."/>
            <person name="LaButti K.M."/>
            <person name="Lechner B.E."/>
            <person name="Liimatainen K."/>
            <person name="Lipzen A."/>
            <person name="Lukacs Z."/>
            <person name="Mihaltcheva S."/>
            <person name="Morgado L.N."/>
            <person name="Niskanen T."/>
            <person name="Noordeloos M.E."/>
            <person name="Ohm R.A."/>
            <person name="Ortiz-Santana B."/>
            <person name="Ovrebo C."/>
            <person name="Racz N."/>
            <person name="Riley R."/>
            <person name="Savchenko A."/>
            <person name="Shiryaev A."/>
            <person name="Soop K."/>
            <person name="Spirin V."/>
            <person name="Szebenyi C."/>
            <person name="Tomsovsky M."/>
            <person name="Tulloss R.E."/>
            <person name="Uehling J."/>
            <person name="Grigoriev I.V."/>
            <person name="Vagvolgyi C."/>
            <person name="Papp T."/>
            <person name="Martin F.M."/>
            <person name="Miettinen O."/>
            <person name="Hibbett D.S."/>
            <person name="Nagy L.G."/>
        </authorList>
    </citation>
    <scope>NUCLEOTIDE SEQUENCE [LARGE SCALE GENOMIC DNA]</scope>
    <source>
        <strain evidence="2 3">CBS 121175</strain>
    </source>
</reference>
<evidence type="ECO:0000313" key="2">
    <source>
        <dbReference type="EMBL" id="TFK19588.1"/>
    </source>
</evidence>
<evidence type="ECO:0000256" key="1">
    <source>
        <dbReference type="SAM" id="Coils"/>
    </source>
</evidence>
<gene>
    <name evidence="2" type="ORF">FA15DRAFT_674262</name>
</gene>
<keyword evidence="1" id="KW-0175">Coiled coil</keyword>
<sequence>MLMLRFQRAAEERSLEGDMQEGYVRALRRQSQADVYYRKCTAKRDITDEQLDRLWGRNRSRTQNIRQLLERAALLEQESEQYIAMVAVFNSQTSPLLKQSHLDNKDRSPGHYIDDLRASIMVRCKSESQEEPDAFTLRISNLLELWGCTNIGTIAAAVRELIEEGHQTHNFLTKTRVHPFQLSAELVLAKDTHLEESAAVEAKAVKSLRRKIEKGTKAGGIIDDIEALLREASAIVGDEIRVL</sequence>
<keyword evidence="3" id="KW-1185">Reference proteome</keyword>
<organism evidence="2 3">
    <name type="scientific">Coprinopsis marcescibilis</name>
    <name type="common">Agaric fungus</name>
    <name type="synonym">Psathyrella marcescibilis</name>
    <dbReference type="NCBI Taxonomy" id="230819"/>
    <lineage>
        <taxon>Eukaryota</taxon>
        <taxon>Fungi</taxon>
        <taxon>Dikarya</taxon>
        <taxon>Basidiomycota</taxon>
        <taxon>Agaricomycotina</taxon>
        <taxon>Agaricomycetes</taxon>
        <taxon>Agaricomycetidae</taxon>
        <taxon>Agaricales</taxon>
        <taxon>Agaricineae</taxon>
        <taxon>Psathyrellaceae</taxon>
        <taxon>Coprinopsis</taxon>
    </lineage>
</organism>
<feature type="coiled-coil region" evidence="1">
    <location>
        <begin position="58"/>
        <end position="85"/>
    </location>
</feature>
<proteinExistence type="predicted"/>
<dbReference type="Proteomes" id="UP000307440">
    <property type="component" value="Unassembled WGS sequence"/>
</dbReference>
<protein>
    <submittedName>
        <fullName evidence="2">Uncharacterized protein</fullName>
    </submittedName>
</protein>
<accession>A0A5C3KUM9</accession>
<dbReference type="AlphaFoldDB" id="A0A5C3KUM9"/>
<name>A0A5C3KUM9_COPMA</name>
<evidence type="ECO:0000313" key="3">
    <source>
        <dbReference type="Proteomes" id="UP000307440"/>
    </source>
</evidence>
<dbReference type="EMBL" id="ML210333">
    <property type="protein sequence ID" value="TFK19588.1"/>
    <property type="molecule type" value="Genomic_DNA"/>
</dbReference>